<keyword evidence="3" id="KW-0325">Glycoprotein</keyword>
<keyword evidence="4" id="KW-0393">Immunoglobulin domain</keyword>
<evidence type="ECO:0000256" key="6">
    <source>
        <dbReference type="SAM" id="Phobius"/>
    </source>
</evidence>
<dbReference type="InterPro" id="IPR036179">
    <property type="entry name" value="Ig-like_dom_sf"/>
</dbReference>
<feature type="compositionally biased region" description="Polar residues" evidence="5">
    <location>
        <begin position="801"/>
        <end position="812"/>
    </location>
</feature>
<dbReference type="Proteomes" id="UP001557470">
    <property type="component" value="Unassembled WGS sequence"/>
</dbReference>
<evidence type="ECO:0000256" key="4">
    <source>
        <dbReference type="ARBA" id="ARBA00023319"/>
    </source>
</evidence>
<evidence type="ECO:0000256" key="7">
    <source>
        <dbReference type="SAM" id="SignalP"/>
    </source>
</evidence>
<proteinExistence type="predicted"/>
<feature type="chain" id="PRO_5044844217" description="Ig-like domain-containing protein" evidence="7">
    <location>
        <begin position="22"/>
        <end position="926"/>
    </location>
</feature>
<dbReference type="AlphaFoldDB" id="A0ABD0WWW8"/>
<dbReference type="SMART" id="SM00409">
    <property type="entry name" value="IG"/>
    <property type="match status" value="3"/>
</dbReference>
<feature type="compositionally biased region" description="Polar residues" evidence="5">
    <location>
        <begin position="736"/>
        <end position="745"/>
    </location>
</feature>
<gene>
    <name evidence="9" type="ORF">UPYG_G00146770</name>
</gene>
<feature type="compositionally biased region" description="Polar residues" evidence="5">
    <location>
        <begin position="435"/>
        <end position="459"/>
    </location>
</feature>
<keyword evidence="2" id="KW-1015">Disulfide bond</keyword>
<feature type="compositionally biased region" description="Polar residues" evidence="5">
    <location>
        <begin position="398"/>
        <end position="425"/>
    </location>
</feature>
<dbReference type="PROSITE" id="PS50835">
    <property type="entry name" value="IG_LIKE"/>
    <property type="match status" value="2"/>
</dbReference>
<reference evidence="9 10" key="1">
    <citation type="submission" date="2024-06" db="EMBL/GenBank/DDBJ databases">
        <authorList>
            <person name="Pan Q."/>
            <person name="Wen M."/>
            <person name="Jouanno E."/>
            <person name="Zahm M."/>
            <person name="Klopp C."/>
            <person name="Cabau C."/>
            <person name="Louis A."/>
            <person name="Berthelot C."/>
            <person name="Parey E."/>
            <person name="Roest Crollius H."/>
            <person name="Montfort J."/>
            <person name="Robinson-Rechavi M."/>
            <person name="Bouchez O."/>
            <person name="Lampietro C."/>
            <person name="Lopez Roques C."/>
            <person name="Donnadieu C."/>
            <person name="Postlethwait J."/>
            <person name="Bobe J."/>
            <person name="Verreycken H."/>
            <person name="Guiguen Y."/>
        </authorList>
    </citation>
    <scope>NUCLEOTIDE SEQUENCE [LARGE SCALE GENOMIC DNA]</scope>
    <source>
        <strain evidence="9">Up_M1</strain>
        <tissue evidence="9">Testis</tissue>
    </source>
</reference>
<feature type="region of interest" description="Disordered" evidence="5">
    <location>
        <begin position="845"/>
        <end position="926"/>
    </location>
</feature>
<feature type="region of interest" description="Disordered" evidence="5">
    <location>
        <begin position="529"/>
        <end position="552"/>
    </location>
</feature>
<feature type="region of interest" description="Disordered" evidence="5">
    <location>
        <begin position="716"/>
        <end position="812"/>
    </location>
</feature>
<dbReference type="Pfam" id="PF13895">
    <property type="entry name" value="Ig_2"/>
    <property type="match status" value="1"/>
</dbReference>
<comment type="caution">
    <text evidence="9">The sequence shown here is derived from an EMBL/GenBank/DDBJ whole genome shotgun (WGS) entry which is preliminary data.</text>
</comment>
<dbReference type="CDD" id="cd00096">
    <property type="entry name" value="Ig"/>
    <property type="match status" value="2"/>
</dbReference>
<organism evidence="9 10">
    <name type="scientific">Umbra pygmaea</name>
    <name type="common">Eastern mudminnow</name>
    <dbReference type="NCBI Taxonomy" id="75934"/>
    <lineage>
        <taxon>Eukaryota</taxon>
        <taxon>Metazoa</taxon>
        <taxon>Chordata</taxon>
        <taxon>Craniata</taxon>
        <taxon>Vertebrata</taxon>
        <taxon>Euteleostomi</taxon>
        <taxon>Actinopterygii</taxon>
        <taxon>Neopterygii</taxon>
        <taxon>Teleostei</taxon>
        <taxon>Protacanthopterygii</taxon>
        <taxon>Esociformes</taxon>
        <taxon>Umbridae</taxon>
        <taxon>Umbra</taxon>
    </lineage>
</organism>
<dbReference type="SMART" id="SM00408">
    <property type="entry name" value="IGc2"/>
    <property type="match status" value="2"/>
</dbReference>
<feature type="domain" description="Ig-like" evidence="8">
    <location>
        <begin position="146"/>
        <end position="217"/>
    </location>
</feature>
<feature type="signal peptide" evidence="7">
    <location>
        <begin position="1"/>
        <end position="21"/>
    </location>
</feature>
<dbReference type="PANTHER" id="PTHR44337">
    <property type="entry name" value="CARCINOEMBRYONIC ANTIGEN-RELATED CELL ADHESION MOLECULE 8"/>
    <property type="match status" value="1"/>
</dbReference>
<accession>A0ABD0WWW8</accession>
<feature type="compositionally biased region" description="Polar residues" evidence="5">
    <location>
        <begin position="568"/>
        <end position="585"/>
    </location>
</feature>
<keyword evidence="1 7" id="KW-0732">Signal</keyword>
<feature type="domain" description="Ig-like" evidence="8">
    <location>
        <begin position="225"/>
        <end position="309"/>
    </location>
</feature>
<dbReference type="InterPro" id="IPR052598">
    <property type="entry name" value="IgSF_CEA-related"/>
</dbReference>
<name>A0ABD0WWW8_UMBPY</name>
<evidence type="ECO:0000256" key="1">
    <source>
        <dbReference type="ARBA" id="ARBA00022729"/>
    </source>
</evidence>
<dbReference type="InterPro" id="IPR003599">
    <property type="entry name" value="Ig_sub"/>
</dbReference>
<evidence type="ECO:0000256" key="2">
    <source>
        <dbReference type="ARBA" id="ARBA00023157"/>
    </source>
</evidence>
<dbReference type="InterPro" id="IPR013783">
    <property type="entry name" value="Ig-like_fold"/>
</dbReference>
<feature type="compositionally biased region" description="Low complexity" evidence="5">
    <location>
        <begin position="716"/>
        <end position="735"/>
    </location>
</feature>
<evidence type="ECO:0000256" key="5">
    <source>
        <dbReference type="SAM" id="MobiDB-lite"/>
    </source>
</evidence>
<feature type="compositionally biased region" description="Basic residues" evidence="5">
    <location>
        <begin position="904"/>
        <end position="926"/>
    </location>
</feature>
<dbReference type="SUPFAM" id="SSF48726">
    <property type="entry name" value="Immunoglobulin"/>
    <property type="match status" value="3"/>
</dbReference>
<feature type="compositionally biased region" description="Polar residues" evidence="5">
    <location>
        <begin position="877"/>
        <end position="900"/>
    </location>
</feature>
<dbReference type="InterPro" id="IPR007110">
    <property type="entry name" value="Ig-like_dom"/>
</dbReference>
<evidence type="ECO:0000313" key="9">
    <source>
        <dbReference type="EMBL" id="KAL0984776.1"/>
    </source>
</evidence>
<evidence type="ECO:0000259" key="8">
    <source>
        <dbReference type="PROSITE" id="PS50835"/>
    </source>
</evidence>
<feature type="region of interest" description="Disordered" evidence="5">
    <location>
        <begin position="398"/>
        <end position="459"/>
    </location>
</feature>
<feature type="compositionally biased region" description="Polar residues" evidence="5">
    <location>
        <begin position="593"/>
        <end position="620"/>
    </location>
</feature>
<protein>
    <recommendedName>
        <fullName evidence="8">Ig-like domain-containing protein</fullName>
    </recommendedName>
</protein>
<keyword evidence="10" id="KW-1185">Reference proteome</keyword>
<keyword evidence="6" id="KW-0472">Membrane</keyword>
<evidence type="ECO:0000256" key="3">
    <source>
        <dbReference type="ARBA" id="ARBA00023180"/>
    </source>
</evidence>
<dbReference type="Pfam" id="PF13927">
    <property type="entry name" value="Ig_3"/>
    <property type="match status" value="1"/>
</dbReference>
<evidence type="ECO:0000313" key="10">
    <source>
        <dbReference type="Proteomes" id="UP001557470"/>
    </source>
</evidence>
<feature type="region of interest" description="Disordered" evidence="5">
    <location>
        <begin position="353"/>
        <end position="372"/>
    </location>
</feature>
<dbReference type="Gene3D" id="2.60.40.10">
    <property type="entry name" value="Immunoglobulins"/>
    <property type="match status" value="3"/>
</dbReference>
<feature type="compositionally biased region" description="Polar residues" evidence="5">
    <location>
        <begin position="643"/>
        <end position="666"/>
    </location>
</feature>
<sequence length="926" mass="99406">MNLRLPLVVLCLTVLLSVAVSQSPIPIQFNPDAVLVQTGNNAVFTLVTAPQVYSITWNYPGGVTPLGTWIGGNAVLNTVSQYQNRVSITATQLSISNAQLGDAGNYSAQVAPLSTTDMTINTRSIQLSVFDAVTGVILSVPSLSLEGANVSLSCTWTKGTAVTVQWGKDGAALTSNSRITITGGNLVINPANRGDTGVYRCTVSNLVSAQTATQTLTIYYGPDTPVLSKVSPANCVGGGDIMAGQALQLTCTSSSLPSATISWQYNGVPVMSGNTFTLQTFSTNQSGQYTCIARNAVTGNTSQTGTNISVVGTCLSPGAVAGIVVGCIFALILIIVVIVLCLCWRRIKQWRNEAPGQKTPPPHARLVPPVQRPDPPLHTQPTNLYNALIDGNNNANTLHHNGHANTNGFSHNTQHHNANSLSDNGTRMHDHNDTFTHTQNTNTLRTNPQMTQHNSNNPNILIQAGTTQVGVNLNTQQNNRTQQPTVHVNLNSYPANGQQLNEQLEQQFTNPQDGATNNVVSSAIAPQVQNTNQPTSRVPFLGGPSRVDRSHLDTGFQVPDALIATGYTHSRPSFTDQPNANTQSGHAADRQPRQSNRTLAISGQHGTIHSSPDTGSQHQQIPWDRLRGTPAYPNESPRRLQGSPENMYTSDSPESPAQNRLSQAHTQRGGPRAQNPPQGDSVTRNSAALQPGAHISRHALSDQRAQEDVIAQSHITAQAAAQSQTSPRQQSASRSLHNSQPQSKGPNAPNGLLTNQPRGSTLDTRALADPNHFLPQAQAKVPQGSREVLGEPEPDRRGTAAQMQPVKQNASGLTQKALERHTLTTHNPFQNRNHQTQAALLKSQALGPKPGHKRPPSPPPVIPLAQFQTLPRERSQHPGTTRPANAHQHQGNGHQMQPVNTRRPGQHGHRLPAHPHQPNHHGRPRH</sequence>
<dbReference type="PANTHER" id="PTHR44337:SF22">
    <property type="entry name" value="HEPACAM FAMILY MEMBER 2-LIKE"/>
    <property type="match status" value="1"/>
</dbReference>
<feature type="compositionally biased region" description="Polar residues" evidence="5">
    <location>
        <begin position="752"/>
        <end position="763"/>
    </location>
</feature>
<dbReference type="InterPro" id="IPR003598">
    <property type="entry name" value="Ig_sub2"/>
</dbReference>
<dbReference type="EMBL" id="JAGEUA010000004">
    <property type="protein sequence ID" value="KAL0984776.1"/>
    <property type="molecule type" value="Genomic_DNA"/>
</dbReference>
<feature type="transmembrane region" description="Helical" evidence="6">
    <location>
        <begin position="319"/>
        <end position="344"/>
    </location>
</feature>
<feature type="region of interest" description="Disordered" evidence="5">
    <location>
        <begin position="568"/>
        <end position="685"/>
    </location>
</feature>
<feature type="compositionally biased region" description="Polar residues" evidence="5">
    <location>
        <begin position="675"/>
        <end position="685"/>
    </location>
</feature>
<keyword evidence="6" id="KW-0812">Transmembrane</keyword>
<keyword evidence="6" id="KW-1133">Transmembrane helix</keyword>